<dbReference type="PANTHER" id="PTHR44858:SF1">
    <property type="entry name" value="UDP-N-ACETYLGLUCOSAMINE--PEPTIDE N-ACETYLGLUCOSAMINYLTRANSFERASE SPINDLY-RELATED"/>
    <property type="match status" value="1"/>
</dbReference>
<organism evidence="5 6">
    <name type="scientific">Roseovarius halotolerans</name>
    <dbReference type="NCBI Taxonomy" id="505353"/>
    <lineage>
        <taxon>Bacteria</taxon>
        <taxon>Pseudomonadati</taxon>
        <taxon>Pseudomonadota</taxon>
        <taxon>Alphaproteobacteria</taxon>
        <taxon>Rhodobacterales</taxon>
        <taxon>Roseobacteraceae</taxon>
        <taxon>Roseovarius</taxon>
    </lineage>
</organism>
<keyword evidence="4" id="KW-0732">Signal</keyword>
<dbReference type="PROSITE" id="PS50005">
    <property type="entry name" value="TPR"/>
    <property type="match status" value="1"/>
</dbReference>
<evidence type="ECO:0000313" key="5">
    <source>
        <dbReference type="EMBL" id="SLN50086.1"/>
    </source>
</evidence>
<dbReference type="InterPro" id="IPR019734">
    <property type="entry name" value="TPR_rpt"/>
</dbReference>
<dbReference type="Gene3D" id="1.25.40.10">
    <property type="entry name" value="Tetratricopeptide repeat domain"/>
    <property type="match status" value="1"/>
</dbReference>
<proteinExistence type="predicted"/>
<evidence type="ECO:0000313" key="6">
    <source>
        <dbReference type="Proteomes" id="UP000193207"/>
    </source>
</evidence>
<feature type="chain" id="PRO_5010874149" evidence="4">
    <location>
        <begin position="24"/>
        <end position="184"/>
    </location>
</feature>
<keyword evidence="1" id="KW-0677">Repeat</keyword>
<keyword evidence="6" id="KW-1185">Reference proteome</keyword>
<accession>A0A1X6ZG83</accession>
<feature type="signal peptide" evidence="4">
    <location>
        <begin position="1"/>
        <end position="23"/>
    </location>
</feature>
<dbReference type="AlphaFoldDB" id="A0A1X6ZG83"/>
<evidence type="ECO:0000256" key="3">
    <source>
        <dbReference type="PROSITE-ProRule" id="PRU00339"/>
    </source>
</evidence>
<gene>
    <name evidence="5" type="ORF">ROH8110_02728</name>
</gene>
<evidence type="ECO:0000256" key="4">
    <source>
        <dbReference type="SAM" id="SignalP"/>
    </source>
</evidence>
<protein>
    <submittedName>
        <fullName evidence="5">Tetratricopeptide repeat protein</fullName>
    </submittedName>
</protein>
<name>A0A1X6ZG83_9RHOB</name>
<keyword evidence="2 3" id="KW-0802">TPR repeat</keyword>
<evidence type="ECO:0000256" key="1">
    <source>
        <dbReference type="ARBA" id="ARBA00022737"/>
    </source>
</evidence>
<feature type="repeat" description="TPR" evidence="3">
    <location>
        <begin position="132"/>
        <end position="165"/>
    </location>
</feature>
<dbReference type="EMBL" id="FWFU01000003">
    <property type="protein sequence ID" value="SLN50086.1"/>
    <property type="molecule type" value="Genomic_DNA"/>
</dbReference>
<dbReference type="SUPFAM" id="SSF48452">
    <property type="entry name" value="TPR-like"/>
    <property type="match status" value="1"/>
</dbReference>
<evidence type="ECO:0000256" key="2">
    <source>
        <dbReference type="ARBA" id="ARBA00022803"/>
    </source>
</evidence>
<dbReference type="PANTHER" id="PTHR44858">
    <property type="entry name" value="TETRATRICOPEPTIDE REPEAT PROTEIN 6"/>
    <property type="match status" value="1"/>
</dbReference>
<dbReference type="InterPro" id="IPR011990">
    <property type="entry name" value="TPR-like_helical_dom_sf"/>
</dbReference>
<dbReference type="Proteomes" id="UP000193207">
    <property type="component" value="Unassembled WGS sequence"/>
</dbReference>
<sequence length="184" mass="19677">MHHLNRIVAALVAVVMFSLPAAASDSARLDGLFDALETAETPAEARRVARDIEHALAQSGSPAMDLLLKRGNGALEAGDSEEAIGHFTALTDHAPDFAEGWHMRAVALARAGLYGPALADVERALSISPRDFNAIYSLGAVLKEVNRPDMAYEAFSRVLEIHPHHEAARAALDRLGPEIGGRDL</sequence>
<dbReference type="SMART" id="SM00028">
    <property type="entry name" value="TPR"/>
    <property type="match status" value="3"/>
</dbReference>
<reference evidence="5 6" key="1">
    <citation type="submission" date="2017-03" db="EMBL/GenBank/DDBJ databases">
        <authorList>
            <person name="Afonso C.L."/>
            <person name="Miller P.J."/>
            <person name="Scott M.A."/>
            <person name="Spackman E."/>
            <person name="Goraichik I."/>
            <person name="Dimitrov K.M."/>
            <person name="Suarez D.L."/>
            <person name="Swayne D.E."/>
        </authorList>
    </citation>
    <scope>NUCLEOTIDE SEQUENCE [LARGE SCALE GENOMIC DNA]</scope>
    <source>
        <strain evidence="5 6">CECT 8110</strain>
    </source>
</reference>
<dbReference type="InterPro" id="IPR050498">
    <property type="entry name" value="Ycf3"/>
</dbReference>